<sequence>MLKLEHDQKLNEFYLTFNEIFQNENNIEQFKFIDKLLILRTNYDTKNCYNFFSPSRYQCFI</sequence>
<gene>
    <name evidence="1" type="ORF">H7685_01500</name>
</gene>
<dbReference type="EMBL" id="CP060385">
    <property type="protein sequence ID" value="QOX89507.1"/>
    <property type="molecule type" value="Genomic_DNA"/>
</dbReference>
<reference evidence="1" key="1">
    <citation type="submission" date="2020-08" db="EMBL/GenBank/DDBJ databases">
        <title>Phytoplasma sp. strain PR08 associated with Phyllody Disease of Parthenium hysterophorus.</title>
        <authorList>
            <person name="Kirdat K."/>
            <person name="Tiwarekar B."/>
            <person name="Yadav A."/>
        </authorList>
    </citation>
    <scope>NUCLEOTIDE SEQUENCE [LARGE SCALE GENOMIC DNA]</scope>
    <source>
        <strain evidence="1">PR08</strain>
    </source>
</reference>
<organism evidence="1">
    <name type="scientific">Candidatus Phytoplasma australasiaticum subsp. australasiaticum</name>
    <dbReference type="NCBI Taxonomy" id="2832407"/>
    <lineage>
        <taxon>Bacteria</taxon>
        <taxon>Bacillati</taxon>
        <taxon>Mycoplasmatota</taxon>
        <taxon>Mollicutes</taxon>
        <taxon>Acholeplasmatales</taxon>
        <taxon>Acholeplasmataceae</taxon>
        <taxon>Candidatus Phytoplasma</taxon>
        <taxon>16SrII (Peanut WB group)</taxon>
        <taxon>Candidatus Phytoplasma australasiaticum</taxon>
    </lineage>
</organism>
<proteinExistence type="predicted"/>
<evidence type="ECO:0000313" key="1">
    <source>
        <dbReference type="EMBL" id="QOX89507.1"/>
    </source>
</evidence>
<protein>
    <submittedName>
        <fullName evidence="1">Uncharacterized protein</fullName>
    </submittedName>
</protein>
<name>A0A7S7G0X8_9MOLU</name>
<accession>A0A7S7G0X8</accession>
<dbReference type="AlphaFoldDB" id="A0A7S7G0X8"/>